<evidence type="ECO:0000313" key="8">
    <source>
        <dbReference type="Proteomes" id="UP001107558"/>
    </source>
</evidence>
<dbReference type="InterPro" id="IPR013604">
    <property type="entry name" value="7TM_chemorcpt"/>
</dbReference>
<evidence type="ECO:0000313" key="7">
    <source>
        <dbReference type="EMBL" id="KAG5683973.1"/>
    </source>
</evidence>
<evidence type="ECO:0000256" key="5">
    <source>
        <dbReference type="ARBA" id="ARBA00023136"/>
    </source>
</evidence>
<evidence type="ECO:0000256" key="4">
    <source>
        <dbReference type="ARBA" id="ARBA00022989"/>
    </source>
</evidence>
<keyword evidence="8" id="KW-1185">Reference proteome</keyword>
<feature type="transmembrane region" description="Helical" evidence="6">
    <location>
        <begin position="294"/>
        <end position="312"/>
    </location>
</feature>
<feature type="transmembrane region" description="Helical" evidence="6">
    <location>
        <begin position="185"/>
        <end position="204"/>
    </location>
</feature>
<keyword evidence="2 6" id="KW-1003">Cell membrane</keyword>
<keyword evidence="6" id="KW-0807">Transducer</keyword>
<feature type="transmembrane region" description="Helical" evidence="6">
    <location>
        <begin position="26"/>
        <end position="48"/>
    </location>
</feature>
<comment type="subcellular location">
    <subcellularLocation>
        <location evidence="1 6">Cell membrane</location>
        <topology evidence="1 6">Multi-pass membrane protein</topology>
    </subcellularLocation>
</comment>
<evidence type="ECO:0000256" key="2">
    <source>
        <dbReference type="ARBA" id="ARBA00022475"/>
    </source>
</evidence>
<protein>
    <recommendedName>
        <fullName evidence="6">Gustatory receptor</fullName>
    </recommendedName>
</protein>
<evidence type="ECO:0000256" key="3">
    <source>
        <dbReference type="ARBA" id="ARBA00022692"/>
    </source>
</evidence>
<organism evidence="7 8">
    <name type="scientific">Polypedilum vanderplanki</name>
    <name type="common">Sleeping chironomid midge</name>
    <dbReference type="NCBI Taxonomy" id="319348"/>
    <lineage>
        <taxon>Eukaryota</taxon>
        <taxon>Metazoa</taxon>
        <taxon>Ecdysozoa</taxon>
        <taxon>Arthropoda</taxon>
        <taxon>Hexapoda</taxon>
        <taxon>Insecta</taxon>
        <taxon>Pterygota</taxon>
        <taxon>Neoptera</taxon>
        <taxon>Endopterygota</taxon>
        <taxon>Diptera</taxon>
        <taxon>Nematocera</taxon>
        <taxon>Chironomoidea</taxon>
        <taxon>Chironomidae</taxon>
        <taxon>Chironominae</taxon>
        <taxon>Polypedilum</taxon>
        <taxon>Polypedilum</taxon>
    </lineage>
</organism>
<dbReference type="Pfam" id="PF08395">
    <property type="entry name" value="7tm_7"/>
    <property type="match status" value="1"/>
</dbReference>
<comment type="caution">
    <text evidence="6">Lacks conserved residue(s) required for the propagation of feature annotation.</text>
</comment>
<accession>A0A9J6CPQ9</accession>
<name>A0A9J6CPQ9_POLVA</name>
<dbReference type="GO" id="GO:0007165">
    <property type="term" value="P:signal transduction"/>
    <property type="evidence" value="ECO:0007669"/>
    <property type="project" value="UniProtKB-KW"/>
</dbReference>
<feature type="transmembrane region" description="Helical" evidence="6">
    <location>
        <begin position="108"/>
        <end position="127"/>
    </location>
</feature>
<keyword evidence="3 6" id="KW-0812">Transmembrane</keyword>
<evidence type="ECO:0000256" key="6">
    <source>
        <dbReference type="RuleBase" id="RU363108"/>
    </source>
</evidence>
<dbReference type="EMBL" id="JADBJN010000001">
    <property type="protein sequence ID" value="KAG5683973.1"/>
    <property type="molecule type" value="Genomic_DNA"/>
</dbReference>
<keyword evidence="6" id="KW-0675">Receptor</keyword>
<dbReference type="GO" id="GO:0050909">
    <property type="term" value="P:sensory perception of taste"/>
    <property type="evidence" value="ECO:0007669"/>
    <property type="project" value="InterPro"/>
</dbReference>
<comment type="function">
    <text evidence="6">Gustatory receptor which mediates acceptance or avoidance behavior, depending on its substrates.</text>
</comment>
<keyword evidence="5 6" id="KW-0472">Membrane</keyword>
<dbReference type="GO" id="GO:0005886">
    <property type="term" value="C:plasma membrane"/>
    <property type="evidence" value="ECO:0007669"/>
    <property type="project" value="UniProtKB-SubCell"/>
</dbReference>
<sequence length="316" mass="36696">MTASVLKPDVFYNKIVITGTLRAVDIIQTFFALCLAFTLAFGILFQAINCDKNVDFLNEIEKFKISKNAKKKLCKKCYLNLTIVFSRHFLLTALVYFSSVKSVSITDLFLHILFIYPQTVANILLLFTKTLEEVLVTFLKEIKIELENCFDNRTQMIKNLDEICYKFKTVCKFFRLVEITYGFQFSQLVVIMTIVVSITSFYIIHSIKIQESVEILFTRITNALLAVIVIEICVTRAGERFDKKKKQILTLLAENYKFYNSEPLKKSIENFFIKVAESELQFKLFNQISFNHRLLYGIITISASYFVVLVQYDNSK</sequence>
<evidence type="ECO:0000256" key="1">
    <source>
        <dbReference type="ARBA" id="ARBA00004651"/>
    </source>
</evidence>
<keyword evidence="4 6" id="KW-1133">Transmembrane helix</keyword>
<gene>
    <name evidence="7" type="ORF">PVAND_013228</name>
</gene>
<dbReference type="Proteomes" id="UP001107558">
    <property type="component" value="Chromosome 1"/>
</dbReference>
<dbReference type="AlphaFoldDB" id="A0A9J6CPQ9"/>
<comment type="similarity">
    <text evidence="6">Belongs to the insect chemoreceptor superfamily. Gustatory receptor (GR) family.</text>
</comment>
<feature type="transmembrane region" description="Helical" evidence="6">
    <location>
        <begin position="216"/>
        <end position="237"/>
    </location>
</feature>
<proteinExistence type="inferred from homology"/>
<reference evidence="7" key="1">
    <citation type="submission" date="2021-03" db="EMBL/GenBank/DDBJ databases">
        <title>Chromosome level genome of the anhydrobiotic midge Polypedilum vanderplanki.</title>
        <authorList>
            <person name="Yoshida Y."/>
            <person name="Kikawada T."/>
            <person name="Gusev O."/>
        </authorList>
    </citation>
    <scope>NUCLEOTIDE SEQUENCE</scope>
    <source>
        <strain evidence="7">NIAS01</strain>
        <tissue evidence="7">Whole body or cell culture</tissue>
    </source>
</reference>
<comment type="caution">
    <text evidence="7">The sequence shown here is derived from an EMBL/GenBank/DDBJ whole genome shotgun (WGS) entry which is preliminary data.</text>
</comment>
<feature type="transmembrane region" description="Helical" evidence="6">
    <location>
        <begin position="77"/>
        <end position="96"/>
    </location>
</feature>